<dbReference type="AlphaFoldDB" id="A0A5B8M324"/>
<dbReference type="GO" id="GO:0005886">
    <property type="term" value="C:plasma membrane"/>
    <property type="evidence" value="ECO:0007669"/>
    <property type="project" value="UniProtKB-SubCell"/>
</dbReference>
<evidence type="ECO:0000256" key="6">
    <source>
        <dbReference type="PIRSR" id="PIRSR600223-1"/>
    </source>
</evidence>
<evidence type="ECO:0000256" key="7">
    <source>
        <dbReference type="RuleBase" id="RU362042"/>
    </source>
</evidence>
<evidence type="ECO:0000259" key="8">
    <source>
        <dbReference type="Pfam" id="PF10502"/>
    </source>
</evidence>
<dbReference type="KEGG" id="huw:FPZ11_09670"/>
<dbReference type="InterPro" id="IPR036286">
    <property type="entry name" value="LexA/Signal_pep-like_sf"/>
</dbReference>
<dbReference type="GO" id="GO:0006465">
    <property type="term" value="P:signal peptide processing"/>
    <property type="evidence" value="ECO:0007669"/>
    <property type="project" value="InterPro"/>
</dbReference>
<comment type="catalytic activity">
    <reaction evidence="1 7">
        <text>Cleavage of hydrophobic, N-terminal signal or leader sequences from secreted and periplasmic proteins.</text>
        <dbReference type="EC" id="3.4.21.89"/>
    </reaction>
</comment>
<dbReference type="Pfam" id="PF10502">
    <property type="entry name" value="Peptidase_S26"/>
    <property type="match status" value="1"/>
</dbReference>
<feature type="transmembrane region" description="Helical" evidence="7">
    <location>
        <begin position="30"/>
        <end position="49"/>
    </location>
</feature>
<evidence type="ECO:0000313" key="9">
    <source>
        <dbReference type="EMBL" id="QDZ14997.1"/>
    </source>
</evidence>
<dbReference type="CDD" id="cd06530">
    <property type="entry name" value="S26_SPase_I"/>
    <property type="match status" value="1"/>
</dbReference>
<dbReference type="Proteomes" id="UP000320216">
    <property type="component" value="Chromosome"/>
</dbReference>
<evidence type="ECO:0000256" key="3">
    <source>
        <dbReference type="ARBA" id="ARBA00009370"/>
    </source>
</evidence>
<evidence type="ECO:0000256" key="4">
    <source>
        <dbReference type="ARBA" id="ARBA00013208"/>
    </source>
</evidence>
<feature type="active site" evidence="6">
    <location>
        <position position="58"/>
    </location>
</feature>
<dbReference type="OrthoDB" id="9815782at2"/>
<dbReference type="PROSITE" id="PS00761">
    <property type="entry name" value="SPASE_I_3"/>
    <property type="match status" value="1"/>
</dbReference>
<keyword evidence="5 7" id="KW-0378">Hydrolase</keyword>
<dbReference type="GO" id="GO:0004252">
    <property type="term" value="F:serine-type endopeptidase activity"/>
    <property type="evidence" value="ECO:0007669"/>
    <property type="project" value="InterPro"/>
</dbReference>
<dbReference type="GO" id="GO:0009003">
    <property type="term" value="F:signal peptidase activity"/>
    <property type="evidence" value="ECO:0007669"/>
    <property type="project" value="UniProtKB-EC"/>
</dbReference>
<dbReference type="InterPro" id="IPR019758">
    <property type="entry name" value="Pept_S26A_signal_pept_1_CS"/>
</dbReference>
<evidence type="ECO:0000313" key="10">
    <source>
        <dbReference type="Proteomes" id="UP000320216"/>
    </source>
</evidence>
<sequence length="244" mass="26534">MGYGKSVTVSASRPRTRGLYAAWRRFRSSAWFHLILALVVFGLVLAFIAKPYAVPSGSMENTLQPGDRILVYRLAYLGSQPHTGDVVVFDADSQWGTLPPESPLKAVLRWFASISGFGPTGAHTLVKRVIAGPGQTVSCCSAHGAVVVDGHPLDEPYITHNLPFTPGTLDCSTTPRSQRCFGPVTVPKDSYLVLGDNRANSSDSAFRCRGAPVGDVSCFRWARRSEIVGRVVATLWPIGRWRAF</sequence>
<name>A0A5B8M324_9MICO</name>
<dbReference type="EMBL" id="CP042305">
    <property type="protein sequence ID" value="QDZ14997.1"/>
    <property type="molecule type" value="Genomic_DNA"/>
</dbReference>
<feature type="domain" description="Peptidase S26" evidence="8">
    <location>
        <begin position="32"/>
        <end position="236"/>
    </location>
</feature>
<proteinExistence type="inferred from homology"/>
<protein>
    <recommendedName>
        <fullName evidence="4 7">Signal peptidase I</fullName>
        <ecNumber evidence="4 7">3.4.21.89</ecNumber>
    </recommendedName>
</protein>
<keyword evidence="7" id="KW-0645">Protease</keyword>
<dbReference type="InterPro" id="IPR000223">
    <property type="entry name" value="Pept_S26A_signal_pept_1"/>
</dbReference>
<keyword evidence="10" id="KW-1185">Reference proteome</keyword>
<keyword evidence="7" id="KW-0472">Membrane</keyword>
<dbReference type="EC" id="3.4.21.89" evidence="4 7"/>
<evidence type="ECO:0000256" key="1">
    <source>
        <dbReference type="ARBA" id="ARBA00000677"/>
    </source>
</evidence>
<feature type="active site" evidence="6">
    <location>
        <position position="127"/>
    </location>
</feature>
<organism evidence="9 10">
    <name type="scientific">Humibacter ginsenosidimutans</name>
    <dbReference type="NCBI Taxonomy" id="2599293"/>
    <lineage>
        <taxon>Bacteria</taxon>
        <taxon>Bacillati</taxon>
        <taxon>Actinomycetota</taxon>
        <taxon>Actinomycetes</taxon>
        <taxon>Micrococcales</taxon>
        <taxon>Microbacteriaceae</taxon>
        <taxon>Humibacter</taxon>
    </lineage>
</organism>
<comment type="subcellular location">
    <subcellularLocation>
        <location evidence="2">Cell membrane</location>
        <topology evidence="2">Single-pass type II membrane protein</topology>
    </subcellularLocation>
    <subcellularLocation>
        <location evidence="7">Membrane</location>
        <topology evidence="7">Single-pass type II membrane protein</topology>
    </subcellularLocation>
</comment>
<gene>
    <name evidence="9" type="primary">lepB</name>
    <name evidence="9" type="ORF">FPZ11_09670</name>
</gene>
<dbReference type="PRINTS" id="PR00727">
    <property type="entry name" value="LEADERPTASE"/>
</dbReference>
<dbReference type="SUPFAM" id="SSF51306">
    <property type="entry name" value="LexA/Signal peptidase"/>
    <property type="match status" value="1"/>
</dbReference>
<dbReference type="Gene3D" id="2.10.109.10">
    <property type="entry name" value="Umud Fragment, subunit A"/>
    <property type="match status" value="1"/>
</dbReference>
<dbReference type="PANTHER" id="PTHR43390:SF1">
    <property type="entry name" value="CHLOROPLAST PROCESSING PEPTIDASE"/>
    <property type="match status" value="1"/>
</dbReference>
<comment type="similarity">
    <text evidence="3 7">Belongs to the peptidase S26 family.</text>
</comment>
<reference evidence="9 10" key="1">
    <citation type="submission" date="2019-07" db="EMBL/GenBank/DDBJ databases">
        <title>Full genome sequence of Humibacter sp. WJ7-1.</title>
        <authorList>
            <person name="Im W.-T."/>
        </authorList>
    </citation>
    <scope>NUCLEOTIDE SEQUENCE [LARGE SCALE GENOMIC DNA]</scope>
    <source>
        <strain evidence="9 10">WJ7-1</strain>
    </source>
</reference>
<accession>A0A5B8M324</accession>
<evidence type="ECO:0000256" key="2">
    <source>
        <dbReference type="ARBA" id="ARBA00004401"/>
    </source>
</evidence>
<keyword evidence="7" id="KW-0812">Transmembrane</keyword>
<dbReference type="NCBIfam" id="TIGR02227">
    <property type="entry name" value="sigpep_I_bact"/>
    <property type="match status" value="1"/>
</dbReference>
<dbReference type="PANTHER" id="PTHR43390">
    <property type="entry name" value="SIGNAL PEPTIDASE I"/>
    <property type="match status" value="1"/>
</dbReference>
<dbReference type="InterPro" id="IPR019533">
    <property type="entry name" value="Peptidase_S26"/>
</dbReference>
<evidence type="ECO:0000256" key="5">
    <source>
        <dbReference type="ARBA" id="ARBA00022801"/>
    </source>
</evidence>
<keyword evidence="7" id="KW-1133">Transmembrane helix</keyword>